<dbReference type="EMBL" id="AYRZ02000002">
    <property type="protein sequence ID" value="PHT92087.1"/>
    <property type="molecule type" value="Genomic_DNA"/>
</dbReference>
<dbReference type="Gramene" id="PHT92087">
    <property type="protein sequence ID" value="PHT92087"/>
    <property type="gene ID" value="T459_07200"/>
</dbReference>
<dbReference type="InterPro" id="IPR001932">
    <property type="entry name" value="PPM-type_phosphatase-like_dom"/>
</dbReference>
<sequence length="405" mass="45324">SMLRAFRSMVKELKLHPSAACLERGDNNVSECAQGQDIFVGNVGDSRAVLATRDNDNSLMAVQLTVDLKSILPSLSEELLEFISVKEGFLHCKMSQRLHMCGCQTVTLQVWQWPARAFGDFCLKDFGLISVPDVYYHHITERDEFVLLASDGVLDVLSNKEAVDIVASAPSRATAGRALVDCATRAWRLKYPTSKNDNCAIVCLYLMRSSKSNNISNAPSSPVVASHVMDMDTSGCGCLPEGSKQSVRKFRIALLFTEYEAFKMKENEALHEMITVEEQVEKVSRVLPKSKWNIKVTAIREANKDLADMTLDELVGNLRTYEMEIDGTKELAVPEDTLALKTCDSYEEIELDEKQVAFITKNFSTFFKKKKGTGSKKWSNDNPNGCYKCAKIDHKIWDCPVSEIE</sequence>
<keyword evidence="3" id="KW-1185">Reference proteome</keyword>
<dbReference type="GO" id="GO:1902531">
    <property type="term" value="P:regulation of intracellular signal transduction"/>
    <property type="evidence" value="ECO:0000318"/>
    <property type="project" value="GO_Central"/>
</dbReference>
<dbReference type="PANTHER" id="PTHR47992">
    <property type="entry name" value="PROTEIN PHOSPHATASE"/>
    <property type="match status" value="1"/>
</dbReference>
<evidence type="ECO:0000313" key="2">
    <source>
        <dbReference type="EMBL" id="PHT92087.1"/>
    </source>
</evidence>
<dbReference type="SUPFAM" id="SSF81606">
    <property type="entry name" value="PP2C-like"/>
    <property type="match status" value="1"/>
</dbReference>
<feature type="domain" description="PPM-type phosphatase" evidence="1">
    <location>
        <begin position="1"/>
        <end position="206"/>
    </location>
</feature>
<dbReference type="AlphaFoldDB" id="A0A2G3ACY5"/>
<dbReference type="Proteomes" id="UP000222542">
    <property type="component" value="Unassembled WGS sequence"/>
</dbReference>
<dbReference type="InterPro" id="IPR036457">
    <property type="entry name" value="PPM-type-like_dom_sf"/>
</dbReference>
<evidence type="ECO:0000259" key="1">
    <source>
        <dbReference type="PROSITE" id="PS51746"/>
    </source>
</evidence>
<dbReference type="STRING" id="4072.A0A2G3ACY5"/>
<dbReference type="Pfam" id="PF00481">
    <property type="entry name" value="PP2C"/>
    <property type="match status" value="1"/>
</dbReference>
<protein>
    <recommendedName>
        <fullName evidence="1">PPM-type phosphatase domain-containing protein</fullName>
    </recommendedName>
</protein>
<organism evidence="2 3">
    <name type="scientific">Capsicum annuum</name>
    <name type="common">Capsicum pepper</name>
    <dbReference type="NCBI Taxonomy" id="4072"/>
    <lineage>
        <taxon>Eukaryota</taxon>
        <taxon>Viridiplantae</taxon>
        <taxon>Streptophyta</taxon>
        <taxon>Embryophyta</taxon>
        <taxon>Tracheophyta</taxon>
        <taxon>Spermatophyta</taxon>
        <taxon>Magnoliopsida</taxon>
        <taxon>eudicotyledons</taxon>
        <taxon>Gunneridae</taxon>
        <taxon>Pentapetalae</taxon>
        <taxon>asterids</taxon>
        <taxon>lamiids</taxon>
        <taxon>Solanales</taxon>
        <taxon>Solanaceae</taxon>
        <taxon>Solanoideae</taxon>
        <taxon>Capsiceae</taxon>
        <taxon>Capsicum</taxon>
    </lineage>
</organism>
<dbReference type="CDD" id="cd00143">
    <property type="entry name" value="PP2Cc"/>
    <property type="match status" value="1"/>
</dbReference>
<gene>
    <name evidence="2" type="ORF">T459_07200</name>
</gene>
<reference evidence="2 3" key="1">
    <citation type="journal article" date="2014" name="Nat. Genet.">
        <title>Genome sequence of the hot pepper provides insights into the evolution of pungency in Capsicum species.</title>
        <authorList>
            <person name="Kim S."/>
            <person name="Park M."/>
            <person name="Yeom S.I."/>
            <person name="Kim Y.M."/>
            <person name="Lee J.M."/>
            <person name="Lee H.A."/>
            <person name="Seo E."/>
            <person name="Choi J."/>
            <person name="Cheong K."/>
            <person name="Kim K.T."/>
            <person name="Jung K."/>
            <person name="Lee G.W."/>
            <person name="Oh S.K."/>
            <person name="Bae C."/>
            <person name="Kim S.B."/>
            <person name="Lee H.Y."/>
            <person name="Kim S.Y."/>
            <person name="Kim M.S."/>
            <person name="Kang B.C."/>
            <person name="Jo Y.D."/>
            <person name="Yang H.B."/>
            <person name="Jeong H.J."/>
            <person name="Kang W.H."/>
            <person name="Kwon J.K."/>
            <person name="Shin C."/>
            <person name="Lim J.Y."/>
            <person name="Park J.H."/>
            <person name="Huh J.H."/>
            <person name="Kim J.S."/>
            <person name="Kim B.D."/>
            <person name="Cohen O."/>
            <person name="Paran I."/>
            <person name="Suh M.C."/>
            <person name="Lee S.B."/>
            <person name="Kim Y.K."/>
            <person name="Shin Y."/>
            <person name="Noh S.J."/>
            <person name="Park J."/>
            <person name="Seo Y.S."/>
            <person name="Kwon S.Y."/>
            <person name="Kim H.A."/>
            <person name="Park J.M."/>
            <person name="Kim H.J."/>
            <person name="Choi S.B."/>
            <person name="Bosland P.W."/>
            <person name="Reeves G."/>
            <person name="Jo S.H."/>
            <person name="Lee B.W."/>
            <person name="Cho H.T."/>
            <person name="Choi H.S."/>
            <person name="Lee M.S."/>
            <person name="Yu Y."/>
            <person name="Do Choi Y."/>
            <person name="Park B.S."/>
            <person name="van Deynze A."/>
            <person name="Ashrafi H."/>
            <person name="Hill T."/>
            <person name="Kim W.T."/>
            <person name="Pai H.S."/>
            <person name="Ahn H.K."/>
            <person name="Yeam I."/>
            <person name="Giovannoni J.J."/>
            <person name="Rose J.K."/>
            <person name="Sorensen I."/>
            <person name="Lee S.J."/>
            <person name="Kim R.W."/>
            <person name="Choi I.Y."/>
            <person name="Choi B.S."/>
            <person name="Lim J.S."/>
            <person name="Lee Y.H."/>
            <person name="Choi D."/>
        </authorList>
    </citation>
    <scope>NUCLEOTIDE SEQUENCE [LARGE SCALE GENOMIC DNA]</scope>
    <source>
        <strain evidence="3">cv. CM334</strain>
    </source>
</reference>
<name>A0A2G3ACY5_CAPAN</name>
<dbReference type="GO" id="GO:0004722">
    <property type="term" value="F:protein serine/threonine phosphatase activity"/>
    <property type="evidence" value="ECO:0000318"/>
    <property type="project" value="GO_Central"/>
</dbReference>
<comment type="caution">
    <text evidence="2">The sequence shown here is derived from an EMBL/GenBank/DDBJ whole genome shotgun (WGS) entry which is preliminary data.</text>
</comment>
<dbReference type="InterPro" id="IPR015655">
    <property type="entry name" value="PP2C"/>
</dbReference>
<dbReference type="Gene3D" id="3.60.40.10">
    <property type="entry name" value="PPM-type phosphatase domain"/>
    <property type="match status" value="1"/>
</dbReference>
<reference evidence="2 3" key="2">
    <citation type="journal article" date="2017" name="Genome Biol.">
        <title>New reference genome sequences of hot pepper reveal the massive evolution of plant disease-resistance genes by retroduplication.</title>
        <authorList>
            <person name="Kim S."/>
            <person name="Park J."/>
            <person name="Yeom S.I."/>
            <person name="Kim Y.M."/>
            <person name="Seo E."/>
            <person name="Kim K.T."/>
            <person name="Kim M.S."/>
            <person name="Lee J.M."/>
            <person name="Cheong K."/>
            <person name="Shin H.S."/>
            <person name="Kim S.B."/>
            <person name="Han K."/>
            <person name="Lee J."/>
            <person name="Park M."/>
            <person name="Lee H.A."/>
            <person name="Lee H.Y."/>
            <person name="Lee Y."/>
            <person name="Oh S."/>
            <person name="Lee J.H."/>
            <person name="Choi E."/>
            <person name="Choi E."/>
            <person name="Lee S.E."/>
            <person name="Jeon J."/>
            <person name="Kim H."/>
            <person name="Choi G."/>
            <person name="Song H."/>
            <person name="Lee J."/>
            <person name="Lee S.C."/>
            <person name="Kwon J.K."/>
            <person name="Lee H.Y."/>
            <person name="Koo N."/>
            <person name="Hong Y."/>
            <person name="Kim R.W."/>
            <person name="Kang W.H."/>
            <person name="Huh J.H."/>
            <person name="Kang B.C."/>
            <person name="Yang T.J."/>
            <person name="Lee Y.H."/>
            <person name="Bennetzen J.L."/>
            <person name="Choi D."/>
        </authorList>
    </citation>
    <scope>NUCLEOTIDE SEQUENCE [LARGE SCALE GENOMIC DNA]</scope>
    <source>
        <strain evidence="3">cv. CM334</strain>
    </source>
</reference>
<evidence type="ECO:0000313" key="3">
    <source>
        <dbReference type="Proteomes" id="UP000222542"/>
    </source>
</evidence>
<accession>A0A2G3ACY5</accession>
<dbReference type="PROSITE" id="PS51746">
    <property type="entry name" value="PPM_2"/>
    <property type="match status" value="1"/>
</dbReference>
<feature type="non-terminal residue" evidence="2">
    <location>
        <position position="1"/>
    </location>
</feature>
<proteinExistence type="predicted"/>
<dbReference type="SMART" id="SM00332">
    <property type="entry name" value="PP2Cc"/>
    <property type="match status" value="1"/>
</dbReference>